<accession>A0ABQ7JFA4</accession>
<proteinExistence type="inferred from homology"/>
<feature type="compositionally biased region" description="Polar residues" evidence="6">
    <location>
        <begin position="254"/>
        <end position="264"/>
    </location>
</feature>
<dbReference type="Pfam" id="PF04939">
    <property type="entry name" value="RRS1"/>
    <property type="match status" value="1"/>
</dbReference>
<dbReference type="EMBL" id="JADAQX010000063">
    <property type="protein sequence ID" value="KAF8822325.1"/>
    <property type="molecule type" value="Genomic_DNA"/>
</dbReference>
<evidence type="ECO:0000313" key="8">
    <source>
        <dbReference type="Proteomes" id="UP000823046"/>
    </source>
</evidence>
<feature type="region of interest" description="Disordered" evidence="6">
    <location>
        <begin position="198"/>
        <end position="264"/>
    </location>
</feature>
<evidence type="ECO:0000256" key="3">
    <source>
        <dbReference type="ARBA" id="ARBA00022517"/>
    </source>
</evidence>
<dbReference type="InterPro" id="IPR007023">
    <property type="entry name" value="Ribosom_reg"/>
</dbReference>
<evidence type="ECO:0000256" key="2">
    <source>
        <dbReference type="ARBA" id="ARBA00010077"/>
    </source>
</evidence>
<evidence type="ECO:0000256" key="4">
    <source>
        <dbReference type="ARBA" id="ARBA00023242"/>
    </source>
</evidence>
<evidence type="ECO:0000256" key="6">
    <source>
        <dbReference type="SAM" id="MobiDB-lite"/>
    </source>
</evidence>
<comment type="function">
    <text evidence="5">Involved in ribosomal large subunit assembly.</text>
</comment>
<keyword evidence="3 5" id="KW-0690">Ribosome biogenesis</keyword>
<feature type="compositionally biased region" description="Basic and acidic residues" evidence="6">
    <location>
        <begin position="221"/>
        <end position="253"/>
    </location>
</feature>
<sequence length="264" mass="30180">MMGDLDSERGSLPLQKSEDSMDYCLHHLIGSDIAPLTDFSSLGAHTRENAQLLVNKLFELPIHSTEDGQFAALASKVAFDLPRCQPLPRSATLTRWETFAQEKRIEKRKRSRLVWDETTKDWAPRWGYKSRAKNQGALEKYIELKPGQECTPDLFEERSRGKQIHKTKQKMRELRNQMESSAASLPMGVPNLAKDVKNRKTSRPHLNESMKRAQISTASRGKFDKTARGETQKPPKPIIKAERKSFKEERSDYSKTLQRLLSAA</sequence>
<comment type="similarity">
    <text evidence="2 5">Belongs to the RRS1 family.</text>
</comment>
<evidence type="ECO:0000256" key="5">
    <source>
        <dbReference type="RuleBase" id="RU364132"/>
    </source>
</evidence>
<gene>
    <name evidence="7" type="ORF">IE077_003979</name>
</gene>
<protein>
    <recommendedName>
        <fullName evidence="5">Ribosome biogenesis regulatory protein</fullName>
    </recommendedName>
</protein>
<evidence type="ECO:0000256" key="1">
    <source>
        <dbReference type="ARBA" id="ARBA00004123"/>
    </source>
</evidence>
<keyword evidence="4 5" id="KW-0539">Nucleus</keyword>
<comment type="subcellular location">
    <subcellularLocation>
        <location evidence="1 5">Nucleus</location>
    </subcellularLocation>
</comment>
<evidence type="ECO:0000313" key="7">
    <source>
        <dbReference type="EMBL" id="KAF8822325.1"/>
    </source>
</evidence>
<comment type="caution">
    <text evidence="7">The sequence shown here is derived from an EMBL/GenBank/DDBJ whole genome shotgun (WGS) entry which is preliminary data.</text>
</comment>
<reference evidence="7 8" key="1">
    <citation type="journal article" date="2020" name="bioRxiv">
        <title>Metabolic contributions of an alphaproteobacterial endosymbiont in the apicomplexan Cardiosporidium cionae.</title>
        <authorList>
            <person name="Hunter E.S."/>
            <person name="Paight C.J."/>
            <person name="Lane C.E."/>
        </authorList>
    </citation>
    <scope>NUCLEOTIDE SEQUENCE [LARGE SCALE GENOMIC DNA]</scope>
    <source>
        <strain evidence="7">ESH_2018</strain>
    </source>
</reference>
<name>A0ABQ7JFA4_9APIC</name>
<organism evidence="7 8">
    <name type="scientific">Cardiosporidium cionae</name>
    <dbReference type="NCBI Taxonomy" id="476202"/>
    <lineage>
        <taxon>Eukaryota</taxon>
        <taxon>Sar</taxon>
        <taxon>Alveolata</taxon>
        <taxon>Apicomplexa</taxon>
        <taxon>Aconoidasida</taxon>
        <taxon>Nephromycida</taxon>
        <taxon>Cardiosporidium</taxon>
    </lineage>
</organism>
<dbReference type="Proteomes" id="UP000823046">
    <property type="component" value="Unassembled WGS sequence"/>
</dbReference>
<keyword evidence="8" id="KW-1185">Reference proteome</keyword>